<sequence>MGTPTQRARHDGESGLALAAVVAATRDHRMTFPIEARVRRVTPNLSVPELYEVRARGRDGRFEATSAACDLSYNPRTGRERLVVPPSTGQPGFTRERDWPWFSPTHSVLAMVTRTQLEDDLYTLEAARVVIDASVTGPVVGPALPGWPRAFAP</sequence>
<evidence type="ECO:0000313" key="2">
    <source>
        <dbReference type="Proteomes" id="UP000567246"/>
    </source>
</evidence>
<accession>A0A4Y8ZA10</accession>
<gene>
    <name evidence="1" type="ORF">HDA33_002471</name>
</gene>
<dbReference type="AlphaFoldDB" id="A0A4Y8ZA10"/>
<keyword evidence="2" id="KW-1185">Reference proteome</keyword>
<proteinExistence type="predicted"/>
<dbReference type="RefSeq" id="WP_184173655.1">
    <property type="nucleotide sequence ID" value="NZ_BAABAG010000003.1"/>
</dbReference>
<dbReference type="EMBL" id="JACHMW010000001">
    <property type="protein sequence ID" value="MBB5849907.1"/>
    <property type="molecule type" value="Genomic_DNA"/>
</dbReference>
<organism evidence="1 2">
    <name type="scientific">Micrococcus endophyticus</name>
    <dbReference type="NCBI Taxonomy" id="455343"/>
    <lineage>
        <taxon>Bacteria</taxon>
        <taxon>Bacillati</taxon>
        <taxon>Actinomycetota</taxon>
        <taxon>Actinomycetes</taxon>
        <taxon>Micrococcales</taxon>
        <taxon>Micrococcaceae</taxon>
        <taxon>Micrococcus</taxon>
    </lineage>
</organism>
<evidence type="ECO:0000313" key="1">
    <source>
        <dbReference type="EMBL" id="MBB5849907.1"/>
    </source>
</evidence>
<name>A0A4Y8ZA10_9MICC</name>
<comment type="caution">
    <text evidence="1">The sequence shown here is derived from an EMBL/GenBank/DDBJ whole genome shotgun (WGS) entry which is preliminary data.</text>
</comment>
<protein>
    <submittedName>
        <fullName evidence="1">Uncharacterized protein</fullName>
    </submittedName>
</protein>
<reference evidence="1 2" key="1">
    <citation type="submission" date="2020-08" db="EMBL/GenBank/DDBJ databases">
        <title>Sequencing the genomes of 1000 actinobacteria strains.</title>
        <authorList>
            <person name="Klenk H.-P."/>
        </authorList>
    </citation>
    <scope>NUCLEOTIDE SEQUENCE [LARGE SCALE GENOMIC DNA]</scope>
    <source>
        <strain evidence="1 2">DSM 17945</strain>
    </source>
</reference>
<dbReference type="Proteomes" id="UP000567246">
    <property type="component" value="Unassembled WGS sequence"/>
</dbReference>